<evidence type="ECO:0000259" key="10">
    <source>
        <dbReference type="SMART" id="SM00739"/>
    </source>
</evidence>
<dbReference type="PROSITE" id="PS01108">
    <property type="entry name" value="RIBOSOMAL_L24"/>
    <property type="match status" value="1"/>
</dbReference>
<dbReference type="RefSeq" id="WP_070322870.1">
    <property type="nucleotide sequence ID" value="NZ_CP015164.1"/>
</dbReference>
<dbReference type="SUPFAM" id="SSF50104">
    <property type="entry name" value="Translation proteins SH3-like domain"/>
    <property type="match status" value="1"/>
</dbReference>
<dbReference type="KEGG" id="aasc:A4S02_02655"/>
<sequence>MAARIKKGDTVVVISGSSKGTQGEVLEVRPSESRAVVRGVALIKRHQRARRMGEEGGIITREAPIHLSNLKLIDPASKKPTRVGFRVLENGKKVRIAKATGEAIEG</sequence>
<evidence type="ECO:0000313" key="12">
    <source>
        <dbReference type="Proteomes" id="UP000175973"/>
    </source>
</evidence>
<name>A0A1D8QU35_9PROT</name>
<dbReference type="Proteomes" id="UP000175973">
    <property type="component" value="Chromosome"/>
</dbReference>
<dbReference type="FunFam" id="2.30.30.30:FF:000004">
    <property type="entry name" value="50S ribosomal protein L24"/>
    <property type="match status" value="1"/>
</dbReference>
<dbReference type="GO" id="GO:1990904">
    <property type="term" value="C:ribonucleoprotein complex"/>
    <property type="evidence" value="ECO:0007669"/>
    <property type="project" value="UniProtKB-KW"/>
</dbReference>
<dbReference type="Gene3D" id="2.30.30.30">
    <property type="match status" value="1"/>
</dbReference>
<comment type="function">
    <text evidence="8">One of two assembly initiator proteins, it binds directly to the 5'-end of the 23S rRNA, where it nucleates assembly of the 50S subunit.</text>
</comment>
<evidence type="ECO:0000313" key="11">
    <source>
        <dbReference type="EMBL" id="AOW45846.1"/>
    </source>
</evidence>
<dbReference type="CDD" id="cd06089">
    <property type="entry name" value="KOW_RPL26"/>
    <property type="match status" value="1"/>
</dbReference>
<feature type="domain" description="KOW" evidence="10">
    <location>
        <begin position="4"/>
        <end position="31"/>
    </location>
</feature>
<reference evidence="12" key="1">
    <citation type="submission" date="2016-04" db="EMBL/GenBank/DDBJ databases">
        <authorList>
            <person name="Jeon C.O."/>
            <person name="Cho G.Y."/>
            <person name="Jeong H.I."/>
            <person name="Kim K.H."/>
        </authorList>
    </citation>
    <scope>NUCLEOTIDE SEQUENCE [LARGE SCALE GENOMIC DNA]</scope>
    <source>
        <strain evidence="12">LMG 1590</strain>
    </source>
</reference>
<comment type="function">
    <text evidence="7 8">One of the proteins that surrounds the polypeptide exit tunnel on the outside of the subunit.</text>
</comment>
<dbReference type="HAMAP" id="MF_01326_B">
    <property type="entry name" value="Ribosomal_uL24_B"/>
    <property type="match status" value="1"/>
</dbReference>
<evidence type="ECO:0000256" key="8">
    <source>
        <dbReference type="HAMAP-Rule" id="MF_01326"/>
    </source>
</evidence>
<dbReference type="NCBIfam" id="TIGR01079">
    <property type="entry name" value="rplX_bact"/>
    <property type="match status" value="1"/>
</dbReference>
<dbReference type="InterPro" id="IPR014722">
    <property type="entry name" value="Rib_uL2_dom2"/>
</dbReference>
<dbReference type="GO" id="GO:0005840">
    <property type="term" value="C:ribosome"/>
    <property type="evidence" value="ECO:0007669"/>
    <property type="project" value="UniProtKB-KW"/>
</dbReference>
<evidence type="ECO:0000256" key="6">
    <source>
        <dbReference type="ARBA" id="ARBA00035206"/>
    </source>
</evidence>
<dbReference type="InterPro" id="IPR005824">
    <property type="entry name" value="KOW"/>
</dbReference>
<keyword evidence="4 8" id="KW-0689">Ribosomal protein</keyword>
<evidence type="ECO:0000256" key="1">
    <source>
        <dbReference type="ARBA" id="ARBA00010618"/>
    </source>
</evidence>
<keyword evidence="2 8" id="KW-0699">rRNA-binding</keyword>
<dbReference type="InterPro" id="IPR003256">
    <property type="entry name" value="Ribosomal_uL24"/>
</dbReference>
<dbReference type="Pfam" id="PF00467">
    <property type="entry name" value="KOW"/>
    <property type="match status" value="1"/>
</dbReference>
<organism evidence="11 12">
    <name type="scientific">Acetobacter ascendens</name>
    <dbReference type="NCBI Taxonomy" id="481146"/>
    <lineage>
        <taxon>Bacteria</taxon>
        <taxon>Pseudomonadati</taxon>
        <taxon>Pseudomonadota</taxon>
        <taxon>Alphaproteobacteria</taxon>
        <taxon>Acetobacterales</taxon>
        <taxon>Acetobacteraceae</taxon>
        <taxon>Acetobacter</taxon>
    </lineage>
</organism>
<keyword evidence="5 8" id="KW-0687">Ribonucleoprotein</keyword>
<evidence type="ECO:0000256" key="4">
    <source>
        <dbReference type="ARBA" id="ARBA00022980"/>
    </source>
</evidence>
<comment type="subunit">
    <text evidence="8">Part of the 50S ribosomal subunit.</text>
</comment>
<dbReference type="EMBL" id="CP015164">
    <property type="protein sequence ID" value="AOW45846.1"/>
    <property type="molecule type" value="Genomic_DNA"/>
</dbReference>
<dbReference type="InterPro" id="IPR057264">
    <property type="entry name" value="Ribosomal_uL24_C"/>
</dbReference>
<comment type="similarity">
    <text evidence="1 8 9">Belongs to the universal ribosomal protein uL24 family.</text>
</comment>
<evidence type="ECO:0000256" key="3">
    <source>
        <dbReference type="ARBA" id="ARBA00022884"/>
    </source>
</evidence>
<dbReference type="Pfam" id="PF17136">
    <property type="entry name" value="ribosomal_L24"/>
    <property type="match status" value="1"/>
</dbReference>
<evidence type="ECO:0000256" key="7">
    <source>
        <dbReference type="ARBA" id="ARBA00058688"/>
    </source>
</evidence>
<dbReference type="InterPro" id="IPR005825">
    <property type="entry name" value="Ribosomal_uL24_CS"/>
</dbReference>
<dbReference type="AlphaFoldDB" id="A0A1D8QU35"/>
<dbReference type="GO" id="GO:0006412">
    <property type="term" value="P:translation"/>
    <property type="evidence" value="ECO:0007669"/>
    <property type="project" value="UniProtKB-UniRule"/>
</dbReference>
<dbReference type="PANTHER" id="PTHR12903">
    <property type="entry name" value="MITOCHONDRIAL RIBOSOMAL PROTEIN L24"/>
    <property type="match status" value="1"/>
</dbReference>
<proteinExistence type="inferred from homology"/>
<accession>A0A1D8QU35</accession>
<dbReference type="GO" id="GO:0003735">
    <property type="term" value="F:structural constituent of ribosome"/>
    <property type="evidence" value="ECO:0007669"/>
    <property type="project" value="InterPro"/>
</dbReference>
<dbReference type="SMART" id="SM00739">
    <property type="entry name" value="KOW"/>
    <property type="match status" value="1"/>
</dbReference>
<dbReference type="GO" id="GO:0019843">
    <property type="term" value="F:rRNA binding"/>
    <property type="evidence" value="ECO:0007669"/>
    <property type="project" value="UniProtKB-UniRule"/>
</dbReference>
<protein>
    <recommendedName>
        <fullName evidence="6 8">Large ribosomal subunit protein uL24</fullName>
    </recommendedName>
</protein>
<gene>
    <name evidence="8" type="primary">rplX</name>
    <name evidence="11" type="ORF">A4S02_02655</name>
</gene>
<keyword evidence="3 8" id="KW-0694">RNA-binding</keyword>
<dbReference type="InterPro" id="IPR008991">
    <property type="entry name" value="Translation_prot_SH3-like_sf"/>
</dbReference>
<dbReference type="InterPro" id="IPR041988">
    <property type="entry name" value="Ribosomal_uL24_KOW"/>
</dbReference>
<evidence type="ECO:0000256" key="5">
    <source>
        <dbReference type="ARBA" id="ARBA00023274"/>
    </source>
</evidence>
<keyword evidence="12" id="KW-1185">Reference proteome</keyword>
<evidence type="ECO:0000256" key="9">
    <source>
        <dbReference type="RuleBase" id="RU003477"/>
    </source>
</evidence>
<evidence type="ECO:0000256" key="2">
    <source>
        <dbReference type="ARBA" id="ARBA00022730"/>
    </source>
</evidence>